<dbReference type="GO" id="GO:0046872">
    <property type="term" value="F:metal ion binding"/>
    <property type="evidence" value="ECO:0007669"/>
    <property type="project" value="UniProtKB-KW"/>
</dbReference>
<evidence type="ECO:0000256" key="3">
    <source>
        <dbReference type="ARBA" id="ARBA00022617"/>
    </source>
</evidence>
<evidence type="ECO:0000256" key="5">
    <source>
        <dbReference type="ARBA" id="ARBA00023002"/>
    </source>
</evidence>
<keyword evidence="6" id="KW-0408">Iron</keyword>
<comment type="caution">
    <text evidence="9">The sequence shown here is derived from an EMBL/GenBank/DDBJ whole genome shotgun (WGS) entry which is preliminary data.</text>
</comment>
<keyword evidence="3" id="KW-0349">Heme</keyword>
<keyword evidence="4" id="KW-0479">Metal-binding</keyword>
<dbReference type="GO" id="GO:0004601">
    <property type="term" value="F:peroxidase activity"/>
    <property type="evidence" value="ECO:0007669"/>
    <property type="project" value="UniProtKB-KW"/>
</dbReference>
<dbReference type="Gene3D" id="1.10.489.10">
    <property type="entry name" value="Chloroperoxidase-like"/>
    <property type="match status" value="1"/>
</dbReference>
<dbReference type="Pfam" id="PF01328">
    <property type="entry name" value="Peroxidase_2"/>
    <property type="match status" value="1"/>
</dbReference>
<dbReference type="EMBL" id="CAJVPZ010010659">
    <property type="protein sequence ID" value="CAG8621915.1"/>
    <property type="molecule type" value="Genomic_DNA"/>
</dbReference>
<dbReference type="Proteomes" id="UP000789396">
    <property type="component" value="Unassembled WGS sequence"/>
</dbReference>
<protein>
    <submittedName>
        <fullName evidence="9">8939_t:CDS:1</fullName>
    </submittedName>
</protein>
<dbReference type="PANTHER" id="PTHR33577">
    <property type="entry name" value="STERIGMATOCYSTIN BIOSYNTHESIS PEROXIDASE STCC-RELATED"/>
    <property type="match status" value="1"/>
</dbReference>
<keyword evidence="2" id="KW-0575">Peroxidase</keyword>
<keyword evidence="10" id="KW-1185">Reference proteome</keyword>
<accession>A0A9N9CZG6</accession>
<evidence type="ECO:0000256" key="7">
    <source>
        <dbReference type="ARBA" id="ARBA00025795"/>
    </source>
</evidence>
<evidence type="ECO:0000256" key="2">
    <source>
        <dbReference type="ARBA" id="ARBA00022559"/>
    </source>
</evidence>
<dbReference type="InterPro" id="IPR036851">
    <property type="entry name" value="Chloroperoxidase-like_sf"/>
</dbReference>
<evidence type="ECO:0000313" key="9">
    <source>
        <dbReference type="EMBL" id="CAG8621915.1"/>
    </source>
</evidence>
<reference evidence="9" key="1">
    <citation type="submission" date="2021-06" db="EMBL/GenBank/DDBJ databases">
        <authorList>
            <person name="Kallberg Y."/>
            <person name="Tangrot J."/>
            <person name="Rosling A."/>
        </authorList>
    </citation>
    <scope>NUCLEOTIDE SEQUENCE</scope>
    <source>
        <strain evidence="9">IN212</strain>
    </source>
</reference>
<keyword evidence="5" id="KW-0560">Oxidoreductase</keyword>
<feature type="non-terminal residue" evidence="9">
    <location>
        <position position="1"/>
    </location>
</feature>
<evidence type="ECO:0000256" key="4">
    <source>
        <dbReference type="ARBA" id="ARBA00022723"/>
    </source>
</evidence>
<gene>
    <name evidence="9" type="ORF">RFULGI_LOCUS7392</name>
</gene>
<name>A0A9N9CZG6_9GLOM</name>
<dbReference type="AlphaFoldDB" id="A0A9N9CZG6"/>
<dbReference type="PANTHER" id="PTHR33577:SF9">
    <property type="entry name" value="PEROXIDASE STCC"/>
    <property type="match status" value="1"/>
</dbReference>
<sequence>NITASQLVKGLQEGLNSSPLLANFLAIDFYFGDDHTIDPELVDLFLKQNIDGKINEEALSKLHWIRLNNSKEVNPTLLYNTRQKILSAGESSLLLNFIGANTNFEIDIEKLDVFLKHERFPEGWEKPNKTVGLCSIISGLRSFLKRYDQRVFN</sequence>
<evidence type="ECO:0000259" key="8">
    <source>
        <dbReference type="PROSITE" id="PS51405"/>
    </source>
</evidence>
<comment type="cofactor">
    <cofactor evidence="1">
        <name>heme b</name>
        <dbReference type="ChEBI" id="CHEBI:60344"/>
    </cofactor>
</comment>
<organism evidence="9 10">
    <name type="scientific">Racocetra fulgida</name>
    <dbReference type="NCBI Taxonomy" id="60492"/>
    <lineage>
        <taxon>Eukaryota</taxon>
        <taxon>Fungi</taxon>
        <taxon>Fungi incertae sedis</taxon>
        <taxon>Mucoromycota</taxon>
        <taxon>Glomeromycotina</taxon>
        <taxon>Glomeromycetes</taxon>
        <taxon>Diversisporales</taxon>
        <taxon>Gigasporaceae</taxon>
        <taxon>Racocetra</taxon>
    </lineage>
</organism>
<dbReference type="PROSITE" id="PS51405">
    <property type="entry name" value="HEME_HALOPEROXIDASE"/>
    <property type="match status" value="1"/>
</dbReference>
<dbReference type="InterPro" id="IPR000028">
    <property type="entry name" value="Chloroperoxidase"/>
</dbReference>
<comment type="similarity">
    <text evidence="7">Belongs to the chloroperoxidase family.</text>
</comment>
<evidence type="ECO:0000256" key="6">
    <source>
        <dbReference type="ARBA" id="ARBA00023004"/>
    </source>
</evidence>
<feature type="domain" description="Heme haloperoxidase family profile" evidence="8">
    <location>
        <begin position="1"/>
        <end position="138"/>
    </location>
</feature>
<dbReference type="OrthoDB" id="407298at2759"/>
<proteinExistence type="inferred from homology"/>
<evidence type="ECO:0000256" key="1">
    <source>
        <dbReference type="ARBA" id="ARBA00001970"/>
    </source>
</evidence>
<evidence type="ECO:0000313" key="10">
    <source>
        <dbReference type="Proteomes" id="UP000789396"/>
    </source>
</evidence>